<dbReference type="PANTHER" id="PTHR46925:SF2">
    <property type="entry name" value="G-PROTEIN COUPLED RECEPTOR TKR-1-RELATED"/>
    <property type="match status" value="1"/>
</dbReference>
<sequence length="208" mass="24757">MRFGEILRDLYKYIHFPYFRYMAIMTPLRPRMGRTITLLLAVFTWILGIVIGIPSLIYFRTYTDTLSDGEERVICYMEWPDGVTNESMQEYVFNVAFLVITYVIPILSMTYTYARIGLELWGSQSIGECTQRQMENIKSKRRVVKMMMVVVIIFAVCWLPYQLYFIVTSYFPDITNSEYIQETYLAIYWLAMSNSMYNPIIYCWMNAR</sequence>
<dbReference type="PRINTS" id="PR00237">
    <property type="entry name" value="GPCRRHODOPSN"/>
</dbReference>
<evidence type="ECO:0000256" key="2">
    <source>
        <dbReference type="ARBA" id="ARBA00010663"/>
    </source>
</evidence>
<evidence type="ECO:0000256" key="9">
    <source>
        <dbReference type="ARBA" id="ARBA00023224"/>
    </source>
</evidence>
<evidence type="ECO:0000313" key="13">
    <source>
        <dbReference type="Proteomes" id="UP001162162"/>
    </source>
</evidence>
<keyword evidence="5 10" id="KW-1133">Transmembrane helix</keyword>
<keyword evidence="7 10" id="KW-0472">Membrane</keyword>
<gene>
    <name evidence="12" type="ORF">NQ318_017393</name>
</gene>
<evidence type="ECO:0000259" key="11">
    <source>
        <dbReference type="PROSITE" id="PS50262"/>
    </source>
</evidence>
<dbReference type="GO" id="GO:0004995">
    <property type="term" value="F:tachykinin receptor activity"/>
    <property type="evidence" value="ECO:0007669"/>
    <property type="project" value="InterPro"/>
</dbReference>
<feature type="transmembrane region" description="Helical" evidence="10">
    <location>
        <begin position="91"/>
        <end position="114"/>
    </location>
</feature>
<evidence type="ECO:0000313" key="12">
    <source>
        <dbReference type="EMBL" id="KAJ8958250.1"/>
    </source>
</evidence>
<feature type="domain" description="G-protein coupled receptors family 1 profile" evidence="11">
    <location>
        <begin position="20"/>
        <end position="202"/>
    </location>
</feature>
<dbReference type="SUPFAM" id="SSF81321">
    <property type="entry name" value="Family A G protein-coupled receptor-like"/>
    <property type="match status" value="1"/>
</dbReference>
<reference evidence="12" key="1">
    <citation type="journal article" date="2023" name="Insect Mol. Biol.">
        <title>Genome sequencing provides insights into the evolution of gene families encoding plant cell wall-degrading enzymes in longhorned beetles.</title>
        <authorList>
            <person name="Shin N.R."/>
            <person name="Okamura Y."/>
            <person name="Kirsch R."/>
            <person name="Pauchet Y."/>
        </authorList>
    </citation>
    <scope>NUCLEOTIDE SEQUENCE</scope>
    <source>
        <strain evidence="12">AMC_N1</strain>
    </source>
</reference>
<evidence type="ECO:0000256" key="6">
    <source>
        <dbReference type="ARBA" id="ARBA00023040"/>
    </source>
</evidence>
<keyword evidence="8" id="KW-0675">Receptor</keyword>
<keyword evidence="13" id="KW-1185">Reference proteome</keyword>
<evidence type="ECO:0000256" key="3">
    <source>
        <dbReference type="ARBA" id="ARBA00022475"/>
    </source>
</evidence>
<dbReference type="Gene3D" id="1.20.1070.10">
    <property type="entry name" value="Rhodopsin 7-helix transmembrane proteins"/>
    <property type="match status" value="1"/>
</dbReference>
<dbReference type="Pfam" id="PF00001">
    <property type="entry name" value="7tm_1"/>
    <property type="match status" value="1"/>
</dbReference>
<dbReference type="InterPro" id="IPR000276">
    <property type="entry name" value="GPCR_Rhodpsn"/>
</dbReference>
<dbReference type="InterPro" id="IPR017452">
    <property type="entry name" value="GPCR_Rhodpsn_7TM"/>
</dbReference>
<keyword evidence="6" id="KW-0297">G-protein coupled receptor</keyword>
<dbReference type="GO" id="GO:0005886">
    <property type="term" value="C:plasma membrane"/>
    <property type="evidence" value="ECO:0007669"/>
    <property type="project" value="UniProtKB-SubCell"/>
</dbReference>
<evidence type="ECO:0000256" key="1">
    <source>
        <dbReference type="ARBA" id="ARBA00004651"/>
    </source>
</evidence>
<dbReference type="PANTHER" id="PTHR46925">
    <property type="entry name" value="G-PROTEIN COUPLED RECEPTOR TKR-1-RELATED"/>
    <property type="match status" value="1"/>
</dbReference>
<dbReference type="Proteomes" id="UP001162162">
    <property type="component" value="Unassembled WGS sequence"/>
</dbReference>
<keyword evidence="9" id="KW-0807">Transducer</keyword>
<comment type="similarity">
    <text evidence="2">Belongs to the G-protein coupled receptor 1 family.</text>
</comment>
<evidence type="ECO:0000256" key="10">
    <source>
        <dbReference type="SAM" id="Phobius"/>
    </source>
</evidence>
<evidence type="ECO:0000256" key="7">
    <source>
        <dbReference type="ARBA" id="ARBA00023136"/>
    </source>
</evidence>
<protein>
    <recommendedName>
        <fullName evidence="11">G-protein coupled receptors family 1 profile domain-containing protein</fullName>
    </recommendedName>
</protein>
<evidence type="ECO:0000256" key="5">
    <source>
        <dbReference type="ARBA" id="ARBA00022989"/>
    </source>
</evidence>
<keyword evidence="3" id="KW-1003">Cell membrane</keyword>
<accession>A0AAV8Z2U7</accession>
<evidence type="ECO:0000256" key="4">
    <source>
        <dbReference type="ARBA" id="ARBA00022692"/>
    </source>
</evidence>
<name>A0AAV8Z2U7_9CUCU</name>
<dbReference type="InterPro" id="IPR001681">
    <property type="entry name" value="Neurokn_rcpt"/>
</dbReference>
<dbReference type="AlphaFoldDB" id="A0AAV8Z2U7"/>
<feature type="transmembrane region" description="Helical" evidence="10">
    <location>
        <begin position="38"/>
        <end position="59"/>
    </location>
</feature>
<organism evidence="12 13">
    <name type="scientific">Aromia moschata</name>
    <dbReference type="NCBI Taxonomy" id="1265417"/>
    <lineage>
        <taxon>Eukaryota</taxon>
        <taxon>Metazoa</taxon>
        <taxon>Ecdysozoa</taxon>
        <taxon>Arthropoda</taxon>
        <taxon>Hexapoda</taxon>
        <taxon>Insecta</taxon>
        <taxon>Pterygota</taxon>
        <taxon>Neoptera</taxon>
        <taxon>Endopterygota</taxon>
        <taxon>Coleoptera</taxon>
        <taxon>Polyphaga</taxon>
        <taxon>Cucujiformia</taxon>
        <taxon>Chrysomeloidea</taxon>
        <taxon>Cerambycidae</taxon>
        <taxon>Cerambycinae</taxon>
        <taxon>Callichromatini</taxon>
        <taxon>Aromia</taxon>
    </lineage>
</organism>
<feature type="transmembrane region" description="Helical" evidence="10">
    <location>
        <begin position="143"/>
        <end position="166"/>
    </location>
</feature>
<keyword evidence="4 10" id="KW-0812">Transmembrane</keyword>
<comment type="caution">
    <text evidence="12">The sequence shown here is derived from an EMBL/GenBank/DDBJ whole genome shotgun (WGS) entry which is preliminary data.</text>
</comment>
<evidence type="ECO:0000256" key="8">
    <source>
        <dbReference type="ARBA" id="ARBA00023170"/>
    </source>
</evidence>
<dbReference type="EMBL" id="JAPWTK010000018">
    <property type="protein sequence ID" value="KAJ8958250.1"/>
    <property type="molecule type" value="Genomic_DNA"/>
</dbReference>
<dbReference type="PROSITE" id="PS50262">
    <property type="entry name" value="G_PROTEIN_RECEP_F1_2"/>
    <property type="match status" value="1"/>
</dbReference>
<comment type="subcellular location">
    <subcellularLocation>
        <location evidence="1">Cell membrane</location>
        <topology evidence="1">Multi-pass membrane protein</topology>
    </subcellularLocation>
</comment>
<feature type="transmembrane region" description="Helical" evidence="10">
    <location>
        <begin position="186"/>
        <end position="205"/>
    </location>
</feature>
<proteinExistence type="inferred from homology"/>